<dbReference type="CDD" id="cd00303">
    <property type="entry name" value="retropepsin_like"/>
    <property type="match status" value="1"/>
</dbReference>
<dbReference type="PANTHER" id="PTHR33240:SF15">
    <property type="entry name" value="GAG-PRO-LIKE PROTEIN"/>
    <property type="match status" value="1"/>
</dbReference>
<dbReference type="InterPro" id="IPR021109">
    <property type="entry name" value="Peptidase_aspartic_dom_sf"/>
</dbReference>
<feature type="compositionally biased region" description="Basic and acidic residues" evidence="1">
    <location>
        <begin position="35"/>
        <end position="46"/>
    </location>
</feature>
<keyword evidence="2" id="KW-1185">Reference proteome</keyword>
<dbReference type="Proteomes" id="UP001652660">
    <property type="component" value="Chromosome 2e"/>
</dbReference>
<feature type="region of interest" description="Disordered" evidence="1">
    <location>
        <begin position="1"/>
        <end position="63"/>
    </location>
</feature>
<dbReference type="AlphaFoldDB" id="A0A6P6W4A1"/>
<evidence type="ECO:0000313" key="3">
    <source>
        <dbReference type="RefSeq" id="XP_027108962.1"/>
    </source>
</evidence>
<dbReference type="GeneID" id="113728794"/>
<protein>
    <recommendedName>
        <fullName evidence="4">Reverse transcriptase domain-containing protein</fullName>
    </recommendedName>
</protein>
<evidence type="ECO:0000256" key="1">
    <source>
        <dbReference type="SAM" id="MobiDB-lite"/>
    </source>
</evidence>
<reference evidence="3" key="2">
    <citation type="submission" date="2025-08" db="UniProtKB">
        <authorList>
            <consortium name="RefSeq"/>
        </authorList>
    </citation>
    <scope>IDENTIFICATION</scope>
    <source>
        <tissue evidence="3">Leaves</tissue>
    </source>
</reference>
<dbReference type="Gene3D" id="2.40.70.10">
    <property type="entry name" value="Acid Proteases"/>
    <property type="match status" value="1"/>
</dbReference>
<feature type="region of interest" description="Disordered" evidence="1">
    <location>
        <begin position="130"/>
        <end position="241"/>
    </location>
</feature>
<feature type="compositionally biased region" description="Basic and acidic residues" evidence="1">
    <location>
        <begin position="161"/>
        <end position="173"/>
    </location>
</feature>
<feature type="compositionally biased region" description="Basic and acidic residues" evidence="1">
    <location>
        <begin position="1"/>
        <end position="22"/>
    </location>
</feature>
<sequence length="414" mass="46346">MKKEVQSARPRADPRRGKDLGRSEVGTESGFQSPNRDRRSVFDRISKGKSSIPESELTPLNTTRSRVLSVMEQNNLGKAPPKMLGSRDKRNSNLYCLYHRDIGQETEDCNDLKREIENLIRQGHLKQFIRRGGGHRYEPRRDGRGDQRRDERRTSRSSCRPLEDSRETKRPPRDGSSGQGLGYGPKIAGIINTIAEGPTGGDSQNSRKRTYRQANPDQAEPSSRLSEVISYGPSDPVPTASSSHETLVIEVLTNNYIVKKVYIDPGSSVDVMYLRTFESLKLVREHMTPVRTPLVGFGGHVVHSEGMVTLTVTLGHHPGCRTIPVNFVVVKADSPYNLLLGRPTLNALWAVYYTYHLRFKFPTSAGVAEISSHVCAAPRVLHRHSTSSLPIGLRCEIREEVKYSFDRLSRSSAS</sequence>
<evidence type="ECO:0008006" key="4">
    <source>
        <dbReference type="Google" id="ProtNLM"/>
    </source>
</evidence>
<evidence type="ECO:0000313" key="2">
    <source>
        <dbReference type="Proteomes" id="UP001652660"/>
    </source>
</evidence>
<accession>A0A6P6W4A1</accession>
<feature type="compositionally biased region" description="Polar residues" evidence="1">
    <location>
        <begin position="212"/>
        <end position="225"/>
    </location>
</feature>
<feature type="compositionally biased region" description="Polar residues" evidence="1">
    <location>
        <begin position="48"/>
        <end position="63"/>
    </location>
</feature>
<dbReference type="PANTHER" id="PTHR33240">
    <property type="entry name" value="OS08G0508500 PROTEIN"/>
    <property type="match status" value="1"/>
</dbReference>
<organism evidence="2 3">
    <name type="scientific">Coffea arabica</name>
    <name type="common">Arabian coffee</name>
    <dbReference type="NCBI Taxonomy" id="13443"/>
    <lineage>
        <taxon>Eukaryota</taxon>
        <taxon>Viridiplantae</taxon>
        <taxon>Streptophyta</taxon>
        <taxon>Embryophyta</taxon>
        <taxon>Tracheophyta</taxon>
        <taxon>Spermatophyta</taxon>
        <taxon>Magnoliopsida</taxon>
        <taxon>eudicotyledons</taxon>
        <taxon>Gunneridae</taxon>
        <taxon>Pentapetalae</taxon>
        <taxon>asterids</taxon>
        <taxon>lamiids</taxon>
        <taxon>Gentianales</taxon>
        <taxon>Rubiaceae</taxon>
        <taxon>Ixoroideae</taxon>
        <taxon>Gardenieae complex</taxon>
        <taxon>Bertiereae - Coffeeae clade</taxon>
        <taxon>Coffeeae</taxon>
        <taxon>Coffea</taxon>
    </lineage>
</organism>
<gene>
    <name evidence="3" type="primary">LOC113728794</name>
</gene>
<name>A0A6P6W4A1_COFAR</name>
<proteinExistence type="predicted"/>
<dbReference type="RefSeq" id="XP_027108962.1">
    <property type="nucleotide sequence ID" value="XM_027253161.1"/>
</dbReference>
<feature type="compositionally biased region" description="Basic and acidic residues" evidence="1">
    <location>
        <begin position="135"/>
        <end position="154"/>
    </location>
</feature>
<reference evidence="2" key="1">
    <citation type="journal article" date="2025" name="Foods">
        <title>Unveiling the Microbial Signatures of Arabica Coffee Cherries: Insights into Ripeness Specific Diversity, Functional Traits, and Implications for Quality and Safety.</title>
        <authorList>
            <consortium name="RefSeq"/>
            <person name="Tenea G.N."/>
            <person name="Cifuentes V."/>
            <person name="Reyes P."/>
            <person name="Cevallos-Vallejos M."/>
        </authorList>
    </citation>
    <scope>NUCLEOTIDE SEQUENCE [LARGE SCALE GENOMIC DNA]</scope>
</reference>
<dbReference type="OrthoDB" id="2919534at2759"/>